<sequence>MLQRAASNAYSWWWASHIRTKQSKWLDQSLQDMEEKVTETLKIIDDDGDSFAKRAEMYYRKRPELIAFVEESYKSYRALAERYDHLSRELQSANRKIATAFPEELQFDVDDEDEDEELLRKSGQSPENQPKDLQDGQKARIPKAPGGPGKDFRSPSTLMSRKGRPRQTPSYAKAPVAVPASGLSKTEALEELDKLQKEILSLQTEKEFVKSAFERGKERYWEIEHQITEMQQKVCSLQDEFSIGIVIEDNEARTLMVTTALKSCQEALVKLQERHRQSEEEVKVEDEKIQEAYEKFQTLSGVSVPRQKDAPGGQTEEKSLTDRDSREMKSPSPKVDAEPREKDELELAREKMREEIDAKVSVPEIAEKIDDLVDKVVNLEMEVSSQAALVRRLRLETAVLQAHILSLEKEKENTPVDSTEKMKGKFKEFEEELTRVKNLKQHVVSQCQNLLSQFNEATSNINNLSEKLENLNLDDEVEMTGLFQEARAESDGKQDEEEIGEHQNMQARDGDPKEEEEIKDGRVPTYHNAIKTRQDEFFILSGPSSDFDALSEKPQESVQHDKEEGHDLFDTITEMENEFGEGGTDEQPNWRKLFLNGLEDREKILLEEYTTVLRSYKDVKSKLGEMEKKNRDGLFELAMEIRELRNANAQKEEELEALRQKLGSTPPGATTQDENSNATTSNNDSTAQLPSSSTTTTKSGKQPLYKLLLLHNDRFTRNMKYKEGNVNLYKIGKGAAVPTMEEKLRVEIDELMEENLEFWLRFSTSIHRVQKFQTTFHDLQAELAKLKDAKKQQSKNESSAPPSSEVRPIYKHLREIQTEIKLWFEHNMLLNEELQNRSLALSNIQDEISRVLEVGPGIGGEDDLITEYQAAKFQGEVLNMRQENKKVEDELRIGLDRVKKLQAEIERTLKELDKDLGISASKKQQQPHHSRSNSSGRSRIPLRSFLFGVKLKKQKPSLFSCVNPALQKQYSDMRRAPLPT</sequence>
<feature type="compositionally biased region" description="Basic and acidic residues" evidence="3">
    <location>
        <begin position="129"/>
        <end position="138"/>
    </location>
</feature>
<feature type="coiled-coil region" evidence="2">
    <location>
        <begin position="870"/>
        <end position="915"/>
    </location>
</feature>
<keyword evidence="5" id="KW-1185">Reference proteome</keyword>
<gene>
    <name evidence="6" type="primary">LOC116194702</name>
</gene>
<feature type="region of interest" description="Disordered" evidence="3">
    <location>
        <begin position="300"/>
        <end position="344"/>
    </location>
</feature>
<evidence type="ECO:0000313" key="6">
    <source>
        <dbReference type="RefSeq" id="XP_031379448.1"/>
    </source>
</evidence>
<dbReference type="PROSITE" id="PS51774">
    <property type="entry name" value="NAB"/>
    <property type="match status" value="1"/>
</dbReference>
<dbReference type="InterPro" id="IPR056889">
    <property type="entry name" value="NET2A-D/KIP1-like_C"/>
</dbReference>
<evidence type="ECO:0000259" key="4">
    <source>
        <dbReference type="PROSITE" id="PS51774"/>
    </source>
</evidence>
<feature type="region of interest" description="Disordered" evidence="3">
    <location>
        <begin position="104"/>
        <end position="178"/>
    </location>
</feature>
<feature type="compositionally biased region" description="Acidic residues" evidence="3">
    <location>
        <begin position="105"/>
        <end position="117"/>
    </location>
</feature>
<dbReference type="PANTHER" id="PTHR31631">
    <property type="entry name" value="PROTEIN NETWORKED 2D"/>
    <property type="match status" value="1"/>
</dbReference>
<protein>
    <submittedName>
        <fullName evidence="6">Protein NETWORKED 2A</fullName>
    </submittedName>
</protein>
<feature type="compositionally biased region" description="Basic and acidic residues" evidence="3">
    <location>
        <begin position="315"/>
        <end position="344"/>
    </location>
</feature>
<evidence type="ECO:0000256" key="3">
    <source>
        <dbReference type="SAM" id="MobiDB-lite"/>
    </source>
</evidence>
<dbReference type="GeneID" id="116194702"/>
<dbReference type="AlphaFoldDB" id="A0A6P8CF38"/>
<feature type="domain" description="NAB" evidence="4">
    <location>
        <begin position="10"/>
        <end position="90"/>
    </location>
</feature>
<reference evidence="5" key="1">
    <citation type="journal article" date="2020" name="Plant Biotechnol. J.">
        <title>The pomegranate (Punica granatum L.) draft genome dissects genetic divergence between soft- and hard-seeded cultivars.</title>
        <authorList>
            <person name="Luo X."/>
            <person name="Li H."/>
            <person name="Wu Z."/>
            <person name="Yao W."/>
            <person name="Zhao P."/>
            <person name="Cao D."/>
            <person name="Yu H."/>
            <person name="Li K."/>
            <person name="Poudel K."/>
            <person name="Zhao D."/>
            <person name="Zhang F."/>
            <person name="Xia X."/>
            <person name="Chen L."/>
            <person name="Wang Q."/>
            <person name="Jing D."/>
            <person name="Cao S."/>
        </authorList>
    </citation>
    <scope>NUCLEOTIDE SEQUENCE [LARGE SCALE GENOMIC DNA]</scope>
    <source>
        <strain evidence="5">cv. Tunisia</strain>
    </source>
</reference>
<feature type="region of interest" description="Disordered" evidence="3">
    <location>
        <begin position="487"/>
        <end position="519"/>
    </location>
</feature>
<reference evidence="6" key="2">
    <citation type="submission" date="2025-08" db="UniProtKB">
        <authorList>
            <consortium name="RefSeq"/>
        </authorList>
    </citation>
    <scope>IDENTIFICATION</scope>
    <source>
        <tissue evidence="6">Leaf</tissue>
    </source>
</reference>
<dbReference type="GO" id="GO:0003779">
    <property type="term" value="F:actin binding"/>
    <property type="evidence" value="ECO:0007669"/>
    <property type="project" value="InterPro"/>
</dbReference>
<dbReference type="RefSeq" id="XP_031379448.1">
    <property type="nucleotide sequence ID" value="XM_031523588.1"/>
</dbReference>
<accession>A0A6P8CF38</accession>
<dbReference type="Pfam" id="PF24918">
    <property type="entry name" value="NET2A_C"/>
    <property type="match status" value="1"/>
</dbReference>
<organism evidence="5 6">
    <name type="scientific">Punica granatum</name>
    <name type="common">Pomegranate</name>
    <dbReference type="NCBI Taxonomy" id="22663"/>
    <lineage>
        <taxon>Eukaryota</taxon>
        <taxon>Viridiplantae</taxon>
        <taxon>Streptophyta</taxon>
        <taxon>Embryophyta</taxon>
        <taxon>Tracheophyta</taxon>
        <taxon>Spermatophyta</taxon>
        <taxon>Magnoliopsida</taxon>
        <taxon>eudicotyledons</taxon>
        <taxon>Gunneridae</taxon>
        <taxon>Pentapetalae</taxon>
        <taxon>rosids</taxon>
        <taxon>malvids</taxon>
        <taxon>Myrtales</taxon>
        <taxon>Lythraceae</taxon>
        <taxon>Punica</taxon>
    </lineage>
</organism>
<proteinExistence type="predicted"/>
<feature type="coiled-coil region" evidence="2">
    <location>
        <begin position="261"/>
        <end position="295"/>
    </location>
</feature>
<evidence type="ECO:0000256" key="1">
    <source>
        <dbReference type="ARBA" id="ARBA00023054"/>
    </source>
</evidence>
<name>A0A6P8CF38_PUNGR</name>
<dbReference type="Pfam" id="PF07765">
    <property type="entry name" value="KIP1"/>
    <property type="match status" value="1"/>
</dbReference>
<evidence type="ECO:0000256" key="2">
    <source>
        <dbReference type="SAM" id="Coils"/>
    </source>
</evidence>
<feature type="coiled-coil region" evidence="2">
    <location>
        <begin position="185"/>
        <end position="212"/>
    </location>
</feature>
<keyword evidence="1 2" id="KW-0175">Coiled coil</keyword>
<feature type="coiled-coil region" evidence="2">
    <location>
        <begin position="634"/>
        <end position="661"/>
    </location>
</feature>
<dbReference type="OrthoDB" id="616075at2759"/>
<feature type="coiled-coil region" evidence="2">
    <location>
        <begin position="447"/>
        <end position="474"/>
    </location>
</feature>
<dbReference type="Pfam" id="PF25014">
    <property type="entry name" value="NET2A"/>
    <property type="match status" value="1"/>
</dbReference>
<feature type="compositionally biased region" description="Low complexity" evidence="3">
    <location>
        <begin position="675"/>
        <end position="699"/>
    </location>
</feature>
<dbReference type="InterPro" id="IPR056888">
    <property type="entry name" value="NET2A-D/KIP1-like_dom"/>
</dbReference>
<feature type="region of interest" description="Disordered" evidence="3">
    <location>
        <begin position="916"/>
        <end position="938"/>
    </location>
</feature>
<feature type="region of interest" description="Disordered" evidence="3">
    <location>
        <begin position="661"/>
        <end position="700"/>
    </location>
</feature>
<feature type="region of interest" description="Disordered" evidence="3">
    <location>
        <begin position="787"/>
        <end position="806"/>
    </location>
</feature>
<dbReference type="PANTHER" id="PTHR31631:SF3">
    <property type="entry name" value="PROTEIN NETWORKED 2B"/>
    <property type="match status" value="1"/>
</dbReference>
<dbReference type="Proteomes" id="UP000515151">
    <property type="component" value="Chromosome 1"/>
</dbReference>
<dbReference type="InterPro" id="IPR011684">
    <property type="entry name" value="NAB"/>
</dbReference>
<evidence type="ECO:0000313" key="5">
    <source>
        <dbReference type="Proteomes" id="UP000515151"/>
    </source>
</evidence>